<organism evidence="2 3">
    <name type="scientific">Aegilops tauschii subsp. strangulata</name>
    <name type="common">Goatgrass</name>
    <dbReference type="NCBI Taxonomy" id="200361"/>
    <lineage>
        <taxon>Eukaryota</taxon>
        <taxon>Viridiplantae</taxon>
        <taxon>Streptophyta</taxon>
        <taxon>Embryophyta</taxon>
        <taxon>Tracheophyta</taxon>
        <taxon>Spermatophyta</taxon>
        <taxon>Magnoliopsida</taxon>
        <taxon>Liliopsida</taxon>
        <taxon>Poales</taxon>
        <taxon>Poaceae</taxon>
        <taxon>BOP clade</taxon>
        <taxon>Pooideae</taxon>
        <taxon>Triticodae</taxon>
        <taxon>Triticeae</taxon>
        <taxon>Triticinae</taxon>
        <taxon>Aegilops</taxon>
    </lineage>
</organism>
<dbReference type="Proteomes" id="UP000015105">
    <property type="component" value="Chromosome 6D"/>
</dbReference>
<evidence type="ECO:0000313" key="3">
    <source>
        <dbReference type="Proteomes" id="UP000015105"/>
    </source>
</evidence>
<sequence length="177" mass="19181">AFQGRPYLWAAFRPRRANKFRTVEEQRHGKGHCAQEEEMVKQPEAPEEAEGQRMEQEHIPAEGQGMEQEHIPAEGQGMEQVHIPAEGQGMEQEQSSVQPNAPAPVEGVARATSAPTVLAATSASHGQTHSSLGAPTGALFGFVAQLTPRFEQLIQEMQREGAVMVAVRGEMKASSSS</sequence>
<reference evidence="2" key="4">
    <citation type="submission" date="2019-03" db="UniProtKB">
        <authorList>
            <consortium name="EnsemblPlants"/>
        </authorList>
    </citation>
    <scope>IDENTIFICATION</scope>
</reference>
<dbReference type="AlphaFoldDB" id="A0A453NID8"/>
<feature type="region of interest" description="Disordered" evidence="1">
    <location>
        <begin position="27"/>
        <end position="47"/>
    </location>
</feature>
<dbReference type="Gramene" id="AET6Gv20382400.3">
    <property type="protein sequence ID" value="AET6Gv20382400.3"/>
    <property type="gene ID" value="AET6Gv20382400"/>
</dbReference>
<reference evidence="3" key="1">
    <citation type="journal article" date="2014" name="Science">
        <title>Ancient hybridizations among the ancestral genomes of bread wheat.</title>
        <authorList>
            <consortium name="International Wheat Genome Sequencing Consortium,"/>
            <person name="Marcussen T."/>
            <person name="Sandve S.R."/>
            <person name="Heier L."/>
            <person name="Spannagl M."/>
            <person name="Pfeifer M."/>
            <person name="Jakobsen K.S."/>
            <person name="Wulff B.B."/>
            <person name="Steuernagel B."/>
            <person name="Mayer K.F."/>
            <person name="Olsen O.A."/>
        </authorList>
    </citation>
    <scope>NUCLEOTIDE SEQUENCE [LARGE SCALE GENOMIC DNA]</scope>
    <source>
        <strain evidence="3">cv. AL8/78</strain>
    </source>
</reference>
<protein>
    <submittedName>
        <fullName evidence="2">Uncharacterized protein</fullName>
    </submittedName>
</protein>
<proteinExistence type="predicted"/>
<keyword evidence="3" id="KW-1185">Reference proteome</keyword>
<evidence type="ECO:0000313" key="2">
    <source>
        <dbReference type="EnsemblPlants" id="AET6Gv20382400.3"/>
    </source>
</evidence>
<name>A0A453NID8_AEGTS</name>
<reference evidence="2" key="5">
    <citation type="journal article" date="2021" name="G3 (Bethesda)">
        <title>Aegilops tauschii genome assembly Aet v5.0 features greater sequence contiguity and improved annotation.</title>
        <authorList>
            <person name="Wang L."/>
            <person name="Zhu T."/>
            <person name="Rodriguez J.C."/>
            <person name="Deal K.R."/>
            <person name="Dubcovsky J."/>
            <person name="McGuire P.E."/>
            <person name="Lux T."/>
            <person name="Spannagl M."/>
            <person name="Mayer K.F.X."/>
            <person name="Baldrich P."/>
            <person name="Meyers B.C."/>
            <person name="Huo N."/>
            <person name="Gu Y.Q."/>
            <person name="Zhou H."/>
            <person name="Devos K.M."/>
            <person name="Bennetzen J.L."/>
            <person name="Unver T."/>
            <person name="Budak H."/>
            <person name="Gulick P.J."/>
            <person name="Galiba G."/>
            <person name="Kalapos B."/>
            <person name="Nelson D.R."/>
            <person name="Li P."/>
            <person name="You F.M."/>
            <person name="Luo M.C."/>
            <person name="Dvorak J."/>
        </authorList>
    </citation>
    <scope>NUCLEOTIDE SEQUENCE [LARGE SCALE GENOMIC DNA]</scope>
    <source>
        <strain evidence="2">cv. AL8/78</strain>
    </source>
</reference>
<dbReference type="EnsemblPlants" id="AET6Gv20382400.3">
    <property type="protein sequence ID" value="AET6Gv20382400.3"/>
    <property type="gene ID" value="AET6Gv20382400"/>
</dbReference>
<reference evidence="3" key="2">
    <citation type="journal article" date="2017" name="Nat. Plants">
        <title>The Aegilops tauschii genome reveals multiple impacts of transposons.</title>
        <authorList>
            <person name="Zhao G."/>
            <person name="Zou C."/>
            <person name="Li K."/>
            <person name="Wang K."/>
            <person name="Li T."/>
            <person name="Gao L."/>
            <person name="Zhang X."/>
            <person name="Wang H."/>
            <person name="Yang Z."/>
            <person name="Liu X."/>
            <person name="Jiang W."/>
            <person name="Mao L."/>
            <person name="Kong X."/>
            <person name="Jiao Y."/>
            <person name="Jia J."/>
        </authorList>
    </citation>
    <scope>NUCLEOTIDE SEQUENCE [LARGE SCALE GENOMIC DNA]</scope>
    <source>
        <strain evidence="3">cv. AL8/78</strain>
    </source>
</reference>
<evidence type="ECO:0000256" key="1">
    <source>
        <dbReference type="SAM" id="MobiDB-lite"/>
    </source>
</evidence>
<feature type="compositionally biased region" description="Basic and acidic residues" evidence="1">
    <location>
        <begin position="27"/>
        <end position="41"/>
    </location>
</feature>
<reference evidence="2" key="3">
    <citation type="journal article" date="2017" name="Nature">
        <title>Genome sequence of the progenitor of the wheat D genome Aegilops tauschii.</title>
        <authorList>
            <person name="Luo M.C."/>
            <person name="Gu Y.Q."/>
            <person name="Puiu D."/>
            <person name="Wang H."/>
            <person name="Twardziok S.O."/>
            <person name="Deal K.R."/>
            <person name="Huo N."/>
            <person name="Zhu T."/>
            <person name="Wang L."/>
            <person name="Wang Y."/>
            <person name="McGuire P.E."/>
            <person name="Liu S."/>
            <person name="Long H."/>
            <person name="Ramasamy R.K."/>
            <person name="Rodriguez J.C."/>
            <person name="Van S.L."/>
            <person name="Yuan L."/>
            <person name="Wang Z."/>
            <person name="Xia Z."/>
            <person name="Xiao L."/>
            <person name="Anderson O.D."/>
            <person name="Ouyang S."/>
            <person name="Liang Y."/>
            <person name="Zimin A.V."/>
            <person name="Pertea G."/>
            <person name="Qi P."/>
            <person name="Bennetzen J.L."/>
            <person name="Dai X."/>
            <person name="Dawson M.W."/>
            <person name="Muller H.G."/>
            <person name="Kugler K."/>
            <person name="Rivarola-Duarte L."/>
            <person name="Spannagl M."/>
            <person name="Mayer K.F.X."/>
            <person name="Lu F.H."/>
            <person name="Bevan M.W."/>
            <person name="Leroy P."/>
            <person name="Li P."/>
            <person name="You F.M."/>
            <person name="Sun Q."/>
            <person name="Liu Z."/>
            <person name="Lyons E."/>
            <person name="Wicker T."/>
            <person name="Salzberg S.L."/>
            <person name="Devos K.M."/>
            <person name="Dvorak J."/>
        </authorList>
    </citation>
    <scope>NUCLEOTIDE SEQUENCE [LARGE SCALE GENOMIC DNA]</scope>
    <source>
        <strain evidence="2">cv. AL8/78</strain>
    </source>
</reference>
<accession>A0A453NID8</accession>